<feature type="transmembrane region" description="Helical" evidence="6">
    <location>
        <begin position="383"/>
        <end position="406"/>
    </location>
</feature>
<dbReference type="EMBL" id="NBII01000004">
    <property type="protein sequence ID" value="PAV19861.1"/>
    <property type="molecule type" value="Genomic_DNA"/>
</dbReference>
<name>A0A286UJR6_9AGAM</name>
<evidence type="ECO:0000256" key="1">
    <source>
        <dbReference type="ARBA" id="ARBA00004141"/>
    </source>
</evidence>
<feature type="region of interest" description="Disordered" evidence="5">
    <location>
        <begin position="110"/>
        <end position="166"/>
    </location>
</feature>
<dbReference type="PANTHER" id="PTHR11040:SF44">
    <property type="entry name" value="PROTEIN ZNTC-RELATED"/>
    <property type="match status" value="1"/>
</dbReference>
<dbReference type="OrthoDB" id="448280at2759"/>
<evidence type="ECO:0000313" key="7">
    <source>
        <dbReference type="EMBL" id="PAV19861.1"/>
    </source>
</evidence>
<feature type="transmembrane region" description="Helical" evidence="6">
    <location>
        <begin position="77"/>
        <end position="95"/>
    </location>
</feature>
<evidence type="ECO:0000256" key="3">
    <source>
        <dbReference type="ARBA" id="ARBA00022989"/>
    </source>
</evidence>
<comment type="caution">
    <text evidence="7">The sequence shown here is derived from an EMBL/GenBank/DDBJ whole genome shotgun (WGS) entry which is preliminary data.</text>
</comment>
<dbReference type="Pfam" id="PF02535">
    <property type="entry name" value="Zip"/>
    <property type="match status" value="2"/>
</dbReference>
<proteinExistence type="predicted"/>
<feature type="transmembrane region" description="Helical" evidence="6">
    <location>
        <begin position="459"/>
        <end position="478"/>
    </location>
</feature>
<evidence type="ECO:0000256" key="4">
    <source>
        <dbReference type="ARBA" id="ARBA00023136"/>
    </source>
</evidence>
<keyword evidence="2 6" id="KW-0812">Transmembrane</keyword>
<dbReference type="AlphaFoldDB" id="A0A286UJR6"/>
<organism evidence="7 8">
    <name type="scientific">Pyrrhoderma noxium</name>
    <dbReference type="NCBI Taxonomy" id="2282107"/>
    <lineage>
        <taxon>Eukaryota</taxon>
        <taxon>Fungi</taxon>
        <taxon>Dikarya</taxon>
        <taxon>Basidiomycota</taxon>
        <taxon>Agaricomycotina</taxon>
        <taxon>Agaricomycetes</taxon>
        <taxon>Hymenochaetales</taxon>
        <taxon>Hymenochaetaceae</taxon>
        <taxon>Pyrrhoderma</taxon>
    </lineage>
</organism>
<protein>
    <submittedName>
        <fullName evidence="7">Zinc iron permease</fullName>
    </submittedName>
</protein>
<gene>
    <name evidence="7" type="ORF">PNOK_0479500</name>
</gene>
<evidence type="ECO:0000256" key="2">
    <source>
        <dbReference type="ARBA" id="ARBA00022692"/>
    </source>
</evidence>
<evidence type="ECO:0000256" key="5">
    <source>
        <dbReference type="SAM" id="MobiDB-lite"/>
    </source>
</evidence>
<evidence type="ECO:0000256" key="6">
    <source>
        <dbReference type="SAM" id="Phobius"/>
    </source>
</evidence>
<feature type="transmembrane region" description="Helical" evidence="6">
    <location>
        <begin position="426"/>
        <end position="447"/>
    </location>
</feature>
<dbReference type="InterPro" id="IPR003689">
    <property type="entry name" value="ZIP"/>
</dbReference>
<dbReference type="PANTHER" id="PTHR11040">
    <property type="entry name" value="ZINC/IRON TRANSPORTER"/>
    <property type="match status" value="1"/>
</dbReference>
<keyword evidence="8" id="KW-1185">Reference proteome</keyword>
<dbReference type="GO" id="GO:0005886">
    <property type="term" value="C:plasma membrane"/>
    <property type="evidence" value="ECO:0007669"/>
    <property type="project" value="TreeGrafter"/>
</dbReference>
<dbReference type="GO" id="GO:0005385">
    <property type="term" value="F:zinc ion transmembrane transporter activity"/>
    <property type="evidence" value="ECO:0007669"/>
    <property type="project" value="TreeGrafter"/>
</dbReference>
<evidence type="ECO:0000313" key="8">
    <source>
        <dbReference type="Proteomes" id="UP000217199"/>
    </source>
</evidence>
<dbReference type="InParanoid" id="A0A286UJR6"/>
<keyword evidence="4 6" id="KW-0472">Membrane</keyword>
<feature type="transmembrane region" description="Helical" evidence="6">
    <location>
        <begin position="36"/>
        <end position="57"/>
    </location>
</feature>
<feature type="compositionally biased region" description="Polar residues" evidence="5">
    <location>
        <begin position="129"/>
        <end position="141"/>
    </location>
</feature>
<dbReference type="Proteomes" id="UP000217199">
    <property type="component" value="Unassembled WGS sequence"/>
</dbReference>
<feature type="transmembrane region" description="Helical" evidence="6">
    <location>
        <begin position="6"/>
        <end position="24"/>
    </location>
</feature>
<comment type="subcellular location">
    <subcellularLocation>
        <location evidence="1">Membrane</location>
        <topology evidence="1">Multi-pass membrane protein</topology>
    </subcellularLocation>
</comment>
<feature type="transmembrane region" description="Helical" evidence="6">
    <location>
        <begin position="294"/>
        <end position="318"/>
    </location>
</feature>
<accession>A0A286UJR6</accession>
<keyword evidence="3 6" id="KW-1133">Transmembrane helix</keyword>
<sequence length="479" mass="51505">MVQKPVAVFAIFLLSLFASAFPTLSRRLAQLRIPSILFFILKHFGTGVILSTAFVHLLQDAFEILLEFPSTTPIRRWVGLIVLVALLAIFMVEYISMAYLEKHEEVGNTHDHENHEHNHHHHHHHHDGSSQSTLQSKQGLNGSVVCPRNFGSTEEPEETSQNDATEHSRLLNASRSFRPLSQQPPSIPHPLSCNASHGHAYGSTSTSVSVDSPEPFFTGHHRFELAGSHASHPPARPRLRDPSEALSYSVENPTGPDIHKLCIDTESFITERSVELDGLDEEQTREAKIGEKRAVLNTLVLQAGIMVHSLVIGLTLSIQTGAEFTSLLIALAFHQLFEGLSLGVRLAALASPSTTPHHASSPISPTLSTKSVHLKNTRNTVKALSLAALFAAAVPIGVLIGTLTLGRSGLDPTKSPTLRLAQGVTAAASGGTLIYAACIELLAGDFVQDASLKRAPIMRQALALGSLLAGVAAMATLAA</sequence>
<feature type="compositionally biased region" description="Basic residues" evidence="5">
    <location>
        <begin position="117"/>
        <end position="126"/>
    </location>
</feature>
<feature type="transmembrane region" description="Helical" evidence="6">
    <location>
        <begin position="324"/>
        <end position="344"/>
    </location>
</feature>
<dbReference type="STRING" id="2282107.A0A286UJR6"/>
<reference evidence="7 8" key="1">
    <citation type="journal article" date="2017" name="Mol. Ecol.">
        <title>Comparative and population genomic landscape of Phellinus noxius: A hypervariable fungus causing root rot in trees.</title>
        <authorList>
            <person name="Chung C.L."/>
            <person name="Lee T.J."/>
            <person name="Akiba M."/>
            <person name="Lee H.H."/>
            <person name="Kuo T.H."/>
            <person name="Liu D."/>
            <person name="Ke H.M."/>
            <person name="Yokoi T."/>
            <person name="Roa M.B."/>
            <person name="Lu M.J."/>
            <person name="Chang Y.Y."/>
            <person name="Ann P.J."/>
            <person name="Tsai J.N."/>
            <person name="Chen C.Y."/>
            <person name="Tzean S.S."/>
            <person name="Ota Y."/>
            <person name="Hattori T."/>
            <person name="Sahashi N."/>
            <person name="Liou R.F."/>
            <person name="Kikuchi T."/>
            <person name="Tsai I.J."/>
        </authorList>
    </citation>
    <scope>NUCLEOTIDE SEQUENCE [LARGE SCALE GENOMIC DNA]</scope>
    <source>
        <strain evidence="7 8">FFPRI411160</strain>
    </source>
</reference>